<dbReference type="EMBL" id="QJKF01000003">
    <property type="protein sequence ID" value="PXX66579.1"/>
    <property type="molecule type" value="Genomic_DNA"/>
</dbReference>
<feature type="coiled-coil region" evidence="2">
    <location>
        <begin position="24"/>
        <end position="84"/>
    </location>
</feature>
<evidence type="ECO:0000256" key="1">
    <source>
        <dbReference type="RuleBase" id="RU362001"/>
    </source>
</evidence>
<evidence type="ECO:0000313" key="4">
    <source>
        <dbReference type="Proteomes" id="UP000247569"/>
    </source>
</evidence>
<keyword evidence="2" id="KW-0175">Coiled coil</keyword>
<dbReference type="RefSeq" id="WP_040731534.1">
    <property type="nucleotide sequence ID" value="NZ_QJKF01000003.1"/>
</dbReference>
<dbReference type="AlphaFoldDB" id="A0A318K4I4"/>
<comment type="similarity">
    <text evidence="1">Belongs to the WXG100 family.</text>
</comment>
<reference evidence="3 4" key="1">
    <citation type="submission" date="2018-05" db="EMBL/GenBank/DDBJ databases">
        <title>Genomic Encyclopedia of Type Strains, Phase IV (KMG-IV): sequencing the most valuable type-strain genomes for metagenomic binning, comparative biology and taxonomic classification.</title>
        <authorList>
            <person name="Goeker M."/>
        </authorList>
    </citation>
    <scope>NUCLEOTIDE SEQUENCE [LARGE SCALE GENOMIC DNA]</scope>
    <source>
        <strain evidence="3 4">DSM 44704</strain>
    </source>
</reference>
<dbReference type="Gene3D" id="1.10.287.1060">
    <property type="entry name" value="ESAT-6-like"/>
    <property type="match status" value="1"/>
</dbReference>
<dbReference type="OrthoDB" id="4552031at2"/>
<dbReference type="NCBIfam" id="TIGR03930">
    <property type="entry name" value="WXG100_ESAT6"/>
    <property type="match status" value="1"/>
</dbReference>
<evidence type="ECO:0000313" key="3">
    <source>
        <dbReference type="EMBL" id="PXX66579.1"/>
    </source>
</evidence>
<accession>A0A318K4I4</accession>
<evidence type="ECO:0000256" key="2">
    <source>
        <dbReference type="SAM" id="Coils"/>
    </source>
</evidence>
<gene>
    <name evidence="3" type="ORF">DFR70_103328</name>
</gene>
<organism evidence="3 4">
    <name type="scientific">Nocardia tenerifensis</name>
    <dbReference type="NCBI Taxonomy" id="228006"/>
    <lineage>
        <taxon>Bacteria</taxon>
        <taxon>Bacillati</taxon>
        <taxon>Actinomycetota</taxon>
        <taxon>Actinomycetes</taxon>
        <taxon>Mycobacteriales</taxon>
        <taxon>Nocardiaceae</taxon>
        <taxon>Nocardia</taxon>
    </lineage>
</organism>
<comment type="caution">
    <text evidence="3">The sequence shown here is derived from an EMBL/GenBank/DDBJ whole genome shotgun (WGS) entry which is preliminary data.</text>
</comment>
<sequence length="98" mass="10339">MALTSLGGGSDAVGLEAGGISKVVSDLQDAITNLRNSVNQIDQAAQDAKNGWKGQASDKFNQVADAWNDEAKDLNQKLNAFSEAVDQGSKQLQSMDEV</sequence>
<keyword evidence="4" id="KW-1185">Reference proteome</keyword>
<protein>
    <recommendedName>
        <fullName evidence="1">ESAT-6-like protein</fullName>
    </recommendedName>
</protein>
<proteinExistence type="inferred from homology"/>
<name>A0A318K4I4_9NOCA</name>
<dbReference type="Proteomes" id="UP000247569">
    <property type="component" value="Unassembled WGS sequence"/>
</dbReference>
<dbReference type="Pfam" id="PF06013">
    <property type="entry name" value="WXG100"/>
    <property type="match status" value="1"/>
</dbReference>
<dbReference type="InterPro" id="IPR036689">
    <property type="entry name" value="ESAT-6-like_sf"/>
</dbReference>
<dbReference type="InterPro" id="IPR010310">
    <property type="entry name" value="T7SS_ESAT-6-like"/>
</dbReference>
<dbReference type="SUPFAM" id="SSF140453">
    <property type="entry name" value="EsxAB dimer-like"/>
    <property type="match status" value="1"/>
</dbReference>